<reference evidence="11" key="1">
    <citation type="submission" date="2017-09" db="EMBL/GenBank/DDBJ databases">
        <title>Depth-based differentiation of microbial function through sediment-hosted aquifers and enrichment of novel symbionts in the deep terrestrial subsurface.</title>
        <authorList>
            <person name="Probst A.J."/>
            <person name="Ladd B."/>
            <person name="Jarett J.K."/>
            <person name="Geller-Mcgrath D.E."/>
            <person name="Sieber C.M.K."/>
            <person name="Emerson J.B."/>
            <person name="Anantharaman K."/>
            <person name="Thomas B.C."/>
            <person name="Malmstrom R."/>
            <person name="Stieglmeier M."/>
            <person name="Klingl A."/>
            <person name="Woyke T."/>
            <person name="Ryan C.M."/>
            <person name="Banfield J.F."/>
        </authorList>
    </citation>
    <scope>NUCLEOTIDE SEQUENCE [LARGE SCALE GENOMIC DNA]</scope>
</reference>
<dbReference type="Gene3D" id="3.30.420.40">
    <property type="match status" value="2"/>
</dbReference>
<dbReference type="InterPro" id="IPR029047">
    <property type="entry name" value="HSP70_peptide-bd_sf"/>
</dbReference>
<proteinExistence type="evidence at transcript level"/>
<dbReference type="Gene3D" id="1.20.1270.10">
    <property type="match status" value="1"/>
</dbReference>
<dbReference type="InterPro" id="IPR043129">
    <property type="entry name" value="ATPase_NBD"/>
</dbReference>
<dbReference type="GO" id="GO:0005524">
    <property type="term" value="F:ATP binding"/>
    <property type="evidence" value="ECO:0007669"/>
    <property type="project" value="UniProtKB-UniRule"/>
</dbReference>
<keyword evidence="3 7" id="KW-0547">Nucleotide-binding</keyword>
<keyword evidence="5 7" id="KW-0346">Stress response</keyword>
<dbReference type="InterPro" id="IPR012725">
    <property type="entry name" value="Chaperone_DnaK"/>
</dbReference>
<dbReference type="PROSITE" id="PS00329">
    <property type="entry name" value="HSP70_2"/>
    <property type="match status" value="1"/>
</dbReference>
<evidence type="ECO:0000256" key="6">
    <source>
        <dbReference type="ARBA" id="ARBA00023186"/>
    </source>
</evidence>
<dbReference type="PROSITE" id="PS00297">
    <property type="entry name" value="HSP70_1"/>
    <property type="match status" value="1"/>
</dbReference>
<name>A0A2M6Z325_9BACT</name>
<comment type="caution">
    <text evidence="10">The sequence shown here is derived from an EMBL/GenBank/DDBJ whole genome shotgun (WGS) entry which is preliminary data.</text>
</comment>
<dbReference type="Gene3D" id="2.60.34.10">
    <property type="entry name" value="Substrate Binding Domain Of DNAk, Chain A, domain 1"/>
    <property type="match status" value="1"/>
</dbReference>
<dbReference type="Pfam" id="PF00012">
    <property type="entry name" value="HSP70"/>
    <property type="match status" value="1"/>
</dbReference>
<evidence type="ECO:0000256" key="1">
    <source>
        <dbReference type="ARBA" id="ARBA00007381"/>
    </source>
</evidence>
<dbReference type="EMBL" id="PEWP01000032">
    <property type="protein sequence ID" value="PIU46780.1"/>
    <property type="molecule type" value="Genomic_DNA"/>
</dbReference>
<dbReference type="FunFam" id="3.30.30.30:FF:000005">
    <property type="entry name" value="Heat shock protein ssb1"/>
    <property type="match status" value="1"/>
</dbReference>
<organism evidence="10 11">
    <name type="scientific">bacterium (Candidatus Gribaldobacteria) CG07_land_8_20_14_0_80_33_18</name>
    <dbReference type="NCBI Taxonomy" id="2014272"/>
    <lineage>
        <taxon>Bacteria</taxon>
        <taxon>Candidatus Gribaldobacteria</taxon>
    </lineage>
</organism>
<evidence type="ECO:0000256" key="2">
    <source>
        <dbReference type="ARBA" id="ARBA00022553"/>
    </source>
</evidence>
<evidence type="ECO:0000256" key="4">
    <source>
        <dbReference type="ARBA" id="ARBA00022840"/>
    </source>
</evidence>
<dbReference type="FunFam" id="3.30.420.40:FF:000004">
    <property type="entry name" value="Molecular chaperone DnaK"/>
    <property type="match status" value="1"/>
</dbReference>
<dbReference type="Proteomes" id="UP000228777">
    <property type="component" value="Unassembled WGS sequence"/>
</dbReference>
<feature type="modified residue" description="Phosphothreonine; by autocatalysis" evidence="7">
    <location>
        <position position="197"/>
    </location>
</feature>
<dbReference type="FunFam" id="1.20.1270.10:FF:000001">
    <property type="entry name" value="Molecular chaperone DnaK"/>
    <property type="match status" value="1"/>
</dbReference>
<keyword evidence="2 7" id="KW-0597">Phosphoprotein</keyword>
<evidence type="ECO:0000256" key="7">
    <source>
        <dbReference type="HAMAP-Rule" id="MF_00332"/>
    </source>
</evidence>
<dbReference type="CDD" id="cd10234">
    <property type="entry name" value="ASKHA_NBD_HSP70_DnaK-like"/>
    <property type="match status" value="1"/>
</dbReference>
<keyword evidence="9" id="KW-0175">Coiled coil</keyword>
<feature type="coiled-coil region" evidence="9">
    <location>
        <begin position="558"/>
        <end position="597"/>
    </location>
</feature>
<sequence length="605" mass="66660">MKILGIDLGTTFSAMAVMESGEPKIIENKEGARTTPSIIAITKNNERLAGILARRQAITNPKNTIYSVKRLVGRRYADSIVSQDKKLLSYEIKEASDNGVEVKMGDRWYKPAEISAMILQKLKQDAEEKLGEKITDAVITCPAYFDDSQRKATKVAGEIAGLNVRLILNEPTAAALAYGLTKKGNQQILVYDFGGGTFDVSILDMRKDPDTVEVIGVGGDTHLGGDDFDQRIMDWIVNNFKKDQGIDLSKDTLALQRIKETAEKAKIELSSSLETEINLPFITSDTSGPKHLLFKLSRAQLENMVGDYIEKSIKLVKQTLKEAKLEPKDIEEIVLVGGQTRMPAIQEAVKKLFNKEPNKSINPDEVVAIGAAIEGAIMAGEAKEVLLLDATPLSLGIETLGGVNTILISKNTIYPVSKTQIFSTAADNQTSVEIHVLQGERPMASDNKTLGKFILDGIPPTLRGIPQVEVTFDIDANGILNVSAKDKATGKSQSIRIESSIGLSKEEIEKMKKEAELHAEEDKKRQELIQARNTADTLIYTCEKTLSEAKDKIKSEDKKEIEEKIESLKKIKDSDNIEEIKTKTNELSQAIQKAGAELYRQTDKK</sequence>
<evidence type="ECO:0000313" key="10">
    <source>
        <dbReference type="EMBL" id="PIU46780.1"/>
    </source>
</evidence>
<dbReference type="NCBIfam" id="TIGR02350">
    <property type="entry name" value="prok_dnaK"/>
    <property type="match status" value="1"/>
</dbReference>
<comment type="function">
    <text evidence="7">Acts as a chaperone.</text>
</comment>
<dbReference type="InterPro" id="IPR029048">
    <property type="entry name" value="HSP70_C_sf"/>
</dbReference>
<evidence type="ECO:0000256" key="9">
    <source>
        <dbReference type="SAM" id="Coils"/>
    </source>
</evidence>
<keyword evidence="6 7" id="KW-0143">Chaperone</keyword>
<dbReference type="HAMAP" id="MF_00332">
    <property type="entry name" value="DnaK"/>
    <property type="match status" value="1"/>
</dbReference>
<dbReference type="SUPFAM" id="SSF100920">
    <property type="entry name" value="Heat shock protein 70kD (HSP70), peptide-binding domain"/>
    <property type="match status" value="1"/>
</dbReference>
<gene>
    <name evidence="7" type="primary">dnaK</name>
    <name evidence="10" type="ORF">COS93_01690</name>
</gene>
<dbReference type="InterPro" id="IPR018181">
    <property type="entry name" value="Heat_shock_70_CS"/>
</dbReference>
<dbReference type="FunFam" id="2.60.34.10:FF:000014">
    <property type="entry name" value="Chaperone protein DnaK HSP70"/>
    <property type="match status" value="1"/>
</dbReference>
<dbReference type="GO" id="GO:0140662">
    <property type="term" value="F:ATP-dependent protein folding chaperone"/>
    <property type="evidence" value="ECO:0007669"/>
    <property type="project" value="InterPro"/>
</dbReference>
<dbReference type="PRINTS" id="PR00301">
    <property type="entry name" value="HEATSHOCK70"/>
</dbReference>
<comment type="similarity">
    <text evidence="1 7 8">Belongs to the heat shock protein 70 family.</text>
</comment>
<dbReference type="NCBIfam" id="NF001413">
    <property type="entry name" value="PRK00290.1"/>
    <property type="match status" value="1"/>
</dbReference>
<dbReference type="GO" id="GO:0051082">
    <property type="term" value="F:unfolded protein binding"/>
    <property type="evidence" value="ECO:0007669"/>
    <property type="project" value="InterPro"/>
</dbReference>
<dbReference type="FunFam" id="3.90.640.10:FF:000003">
    <property type="entry name" value="Molecular chaperone DnaK"/>
    <property type="match status" value="1"/>
</dbReference>
<protein>
    <recommendedName>
        <fullName evidence="7">Chaperone protein DnaK</fullName>
    </recommendedName>
    <alternativeName>
        <fullName evidence="7">HSP70</fullName>
    </alternativeName>
    <alternativeName>
        <fullName evidence="7">Heat shock 70 kDa protein</fullName>
    </alternativeName>
    <alternativeName>
        <fullName evidence="7">Heat shock protein 70</fullName>
    </alternativeName>
</protein>
<dbReference type="PANTHER" id="PTHR19375">
    <property type="entry name" value="HEAT SHOCK PROTEIN 70KDA"/>
    <property type="match status" value="1"/>
</dbReference>
<accession>A0A2M6Z325</accession>
<evidence type="ECO:0000256" key="5">
    <source>
        <dbReference type="ARBA" id="ARBA00023016"/>
    </source>
</evidence>
<dbReference type="AlphaFoldDB" id="A0A2M6Z325"/>
<keyword evidence="4 7" id="KW-0067">ATP-binding</keyword>
<dbReference type="InterPro" id="IPR013126">
    <property type="entry name" value="Hsp_70_fam"/>
</dbReference>
<evidence type="ECO:0000313" key="11">
    <source>
        <dbReference type="Proteomes" id="UP000228777"/>
    </source>
</evidence>
<comment type="induction">
    <text evidence="7">By stress conditions e.g. heat shock.</text>
</comment>
<dbReference type="PROSITE" id="PS01036">
    <property type="entry name" value="HSP70_3"/>
    <property type="match status" value="1"/>
</dbReference>
<evidence type="ECO:0000256" key="8">
    <source>
        <dbReference type="RuleBase" id="RU003322"/>
    </source>
</evidence>
<dbReference type="SUPFAM" id="SSF100934">
    <property type="entry name" value="Heat shock protein 70kD (HSP70), C-terminal subdomain"/>
    <property type="match status" value="1"/>
</dbReference>
<dbReference type="Gene3D" id="3.90.640.10">
    <property type="entry name" value="Actin, Chain A, domain 4"/>
    <property type="match status" value="1"/>
</dbReference>
<dbReference type="SUPFAM" id="SSF53067">
    <property type="entry name" value="Actin-like ATPase domain"/>
    <property type="match status" value="2"/>
</dbReference>
<evidence type="ECO:0000256" key="3">
    <source>
        <dbReference type="ARBA" id="ARBA00022741"/>
    </source>
</evidence>